<feature type="transmembrane region" description="Helical" evidence="1">
    <location>
        <begin position="56"/>
        <end position="74"/>
    </location>
</feature>
<evidence type="ECO:0000313" key="3">
    <source>
        <dbReference type="Proteomes" id="UP000786387"/>
    </source>
</evidence>
<keyword evidence="3" id="KW-1185">Reference proteome</keyword>
<evidence type="ECO:0000313" key="2">
    <source>
        <dbReference type="EMBL" id="MBA1274612.1"/>
    </source>
</evidence>
<sequence length="418" mass="46103">MDALLILGGLLLMLAGFVWLVSRAFGTSLLWGVGSLVPPITLAYMFCHWHTARRAVILAVLGVIPLIVGLSLLASHDSERLEAILSLSWLNPEARTKPELDIMVRGELSGRPFVPQLGEFSGNTLVLREGKDFFASQEVSIRFPQPVGEGPLRLDVLPGDAGPLPEIAINWLRPDQELPEARRVARGYTLHLDLAPVPPNKLVGDFHLVLPPQYQTSLSGKVEIYRNQLRYRDGVVDRRHDSTDTLRHVIQDYLQRRFATREVALEPLASVALPATELTLEVKATIAEKPEALSLALTKGSLGWAVEGDDYPPLAQSVVAEAKPVVRETPVPVEKPVTPTVDRDRRKGFSLEALLAKPDRYRHLLVRAHTERGGVADGRFKGLDSSGNLLIRRVLNGPGEAFYNLAPSEIVMLELMEP</sequence>
<organism evidence="2 3">
    <name type="scientific">Stutzerimonas azotifigens</name>
    <dbReference type="NCBI Taxonomy" id="291995"/>
    <lineage>
        <taxon>Bacteria</taxon>
        <taxon>Pseudomonadati</taxon>
        <taxon>Pseudomonadota</taxon>
        <taxon>Gammaproteobacteria</taxon>
        <taxon>Pseudomonadales</taxon>
        <taxon>Pseudomonadaceae</taxon>
        <taxon>Stutzerimonas</taxon>
    </lineage>
</organism>
<keyword evidence="1" id="KW-0812">Transmembrane</keyword>
<dbReference type="RefSeq" id="WP_181071663.1">
    <property type="nucleotide sequence ID" value="NZ_JAAMRF010000007.1"/>
</dbReference>
<accession>A0ABR5Z3A4</accession>
<evidence type="ECO:0000256" key="1">
    <source>
        <dbReference type="SAM" id="Phobius"/>
    </source>
</evidence>
<name>A0ABR5Z3A4_9GAMM</name>
<reference evidence="2 3" key="1">
    <citation type="submission" date="2020-02" db="EMBL/GenBank/DDBJ databases">
        <title>Synteny-based analysis reveals conserved mechanism for high triclosan tolerance in Pseudomonas, as well as instances of horizontal transfer.</title>
        <authorList>
            <person name="Mcfarland A.G."/>
            <person name="Bertucci H.K."/>
            <person name="Litmann E."/>
            <person name="Shen J."/>
            <person name="Huttenhower C."/>
            <person name="Hartmann E.M."/>
        </authorList>
    </citation>
    <scope>NUCLEOTIDE SEQUENCE [LARGE SCALE GENOMIC DNA]</scope>
    <source>
        <strain evidence="2 3">115A1</strain>
    </source>
</reference>
<gene>
    <name evidence="2" type="ORF">G7026_14735</name>
</gene>
<feature type="transmembrane region" description="Helical" evidence="1">
    <location>
        <begin position="30"/>
        <end position="49"/>
    </location>
</feature>
<keyword evidence="1" id="KW-0472">Membrane</keyword>
<dbReference type="Proteomes" id="UP000786387">
    <property type="component" value="Unassembled WGS sequence"/>
</dbReference>
<keyword evidence="1" id="KW-1133">Transmembrane helix</keyword>
<protein>
    <submittedName>
        <fullName evidence="2">MFS transporter</fullName>
    </submittedName>
</protein>
<dbReference type="EMBL" id="JAAMRF010000007">
    <property type="protein sequence ID" value="MBA1274612.1"/>
    <property type="molecule type" value="Genomic_DNA"/>
</dbReference>
<comment type="caution">
    <text evidence="2">The sequence shown here is derived from an EMBL/GenBank/DDBJ whole genome shotgun (WGS) entry which is preliminary data.</text>
</comment>
<proteinExistence type="predicted"/>